<feature type="region of interest" description="Disordered" evidence="1">
    <location>
        <begin position="14"/>
        <end position="37"/>
    </location>
</feature>
<gene>
    <name evidence="2" type="ORF">IWA51_06925</name>
</gene>
<organism evidence="2 3">
    <name type="scientific">Treponema peruense</name>
    <dbReference type="NCBI Taxonomy" id="2787628"/>
    <lineage>
        <taxon>Bacteria</taxon>
        <taxon>Pseudomonadati</taxon>
        <taxon>Spirochaetota</taxon>
        <taxon>Spirochaetia</taxon>
        <taxon>Spirochaetales</taxon>
        <taxon>Treponemataceae</taxon>
        <taxon>Treponema</taxon>
    </lineage>
</organism>
<name>A0A7T3RBF7_9SPIR</name>
<sequence>MKKTLFFNPQQLTITRGGKRSGQGRPKGSQTASKSKTGYNTGRIVISCLESEVEEIKKLAAASGKSVSRFIIDSILN</sequence>
<feature type="compositionally biased region" description="Polar residues" evidence="1">
    <location>
        <begin position="28"/>
        <end position="37"/>
    </location>
</feature>
<evidence type="ECO:0000256" key="1">
    <source>
        <dbReference type="SAM" id="MobiDB-lite"/>
    </source>
</evidence>
<dbReference type="RefSeq" id="WP_198441891.1">
    <property type="nucleotide sequence ID" value="NZ_CBCSHE010000003.1"/>
</dbReference>
<dbReference type="KEGG" id="tper:IWA51_06925"/>
<reference evidence="2 3" key="1">
    <citation type="submission" date="2020-11" db="EMBL/GenBank/DDBJ databases">
        <title>Treponema Peruensis nv. sp., first commensal Treponema isolated from human feces.</title>
        <authorList>
            <person name="Belkhou C."/>
            <person name="Raes J."/>
        </authorList>
    </citation>
    <scope>NUCLEOTIDE SEQUENCE [LARGE SCALE GENOMIC DNA]</scope>
    <source>
        <strain evidence="2 3">RCC2812</strain>
    </source>
</reference>
<accession>A0A7T3RBF7</accession>
<dbReference type="EMBL" id="CP064936">
    <property type="protein sequence ID" value="QQA00015.1"/>
    <property type="molecule type" value="Genomic_DNA"/>
</dbReference>
<dbReference type="Proteomes" id="UP000595224">
    <property type="component" value="Chromosome"/>
</dbReference>
<keyword evidence="3" id="KW-1185">Reference proteome</keyword>
<evidence type="ECO:0000313" key="2">
    <source>
        <dbReference type="EMBL" id="QQA00015.1"/>
    </source>
</evidence>
<proteinExistence type="predicted"/>
<dbReference type="GO" id="GO:0006355">
    <property type="term" value="P:regulation of DNA-templated transcription"/>
    <property type="evidence" value="ECO:0007669"/>
    <property type="project" value="InterPro"/>
</dbReference>
<evidence type="ECO:0000313" key="3">
    <source>
        <dbReference type="Proteomes" id="UP000595224"/>
    </source>
</evidence>
<protein>
    <submittedName>
        <fullName evidence="2">CopG family transcriptional regulator</fullName>
    </submittedName>
</protein>
<dbReference type="AlphaFoldDB" id="A0A7T3RBF7"/>